<evidence type="ECO:0000256" key="4">
    <source>
        <dbReference type="ARBA" id="ARBA00071824"/>
    </source>
</evidence>
<evidence type="ECO:0000313" key="9">
    <source>
        <dbReference type="Proteomes" id="UP000285740"/>
    </source>
</evidence>
<dbReference type="CDD" id="cd02042">
    <property type="entry name" value="ParAB_family"/>
    <property type="match status" value="1"/>
</dbReference>
<reference evidence="8 9" key="1">
    <citation type="submission" date="2018-08" db="EMBL/GenBank/DDBJ databases">
        <title>A genome reference for cultivated species of the human gut microbiota.</title>
        <authorList>
            <person name="Zou Y."/>
            <person name="Xue W."/>
            <person name="Luo G."/>
        </authorList>
    </citation>
    <scope>NUCLEOTIDE SEQUENCE [LARGE SCALE GENOMIC DNA]</scope>
    <source>
        <strain evidence="7 9">AM42-30</strain>
        <strain evidence="6 8">AM43-2</strain>
    </source>
</reference>
<name>A0A413S343_9FIRM</name>
<protein>
    <recommendedName>
        <fullName evidence="4">Sporulation initiation inhibitor protein Soj</fullName>
    </recommendedName>
</protein>
<organism evidence="6 8">
    <name type="scientific">Eubacterium ventriosum</name>
    <dbReference type="NCBI Taxonomy" id="39496"/>
    <lineage>
        <taxon>Bacteria</taxon>
        <taxon>Bacillati</taxon>
        <taxon>Bacillota</taxon>
        <taxon>Clostridia</taxon>
        <taxon>Eubacteriales</taxon>
        <taxon>Eubacteriaceae</taxon>
        <taxon>Eubacterium</taxon>
    </lineage>
</organism>
<dbReference type="FunFam" id="3.40.50.300:FF:000285">
    <property type="entry name" value="Sporulation initiation inhibitor Soj"/>
    <property type="match status" value="1"/>
</dbReference>
<sequence>MCKIIAIANQKGGVGKTTTTLNLGVGLAREGKKVLLIDADPQGSLTISVGVNEPDQLDYTLANVLMDIVNEEKLPANRGIVKHEEGIDILPSNIELSGIEVSLVNVMSRELLMREFIREVEDDYDYILIDCMPSLGIITINALACADTVLIPVQVSYLPVKGLQQLIKTIARVKRQINPKLEIEGILLTMMDYRTNYAKDISTAIYETYATNIPIFKSIVPMSVRAAETPIKGTSIFKHNPKGKVAQSYVKVTKEVLEHGNKREN</sequence>
<dbReference type="SUPFAM" id="SSF52540">
    <property type="entry name" value="P-loop containing nucleoside triphosphate hydrolases"/>
    <property type="match status" value="1"/>
</dbReference>
<evidence type="ECO:0000313" key="7">
    <source>
        <dbReference type="EMBL" id="RHA82091.1"/>
    </source>
</evidence>
<evidence type="ECO:0000256" key="2">
    <source>
        <dbReference type="ARBA" id="ARBA00049360"/>
    </source>
</evidence>
<dbReference type="AlphaFoldDB" id="A0A413S343"/>
<dbReference type="InterPro" id="IPR025669">
    <property type="entry name" value="AAA_dom"/>
</dbReference>
<evidence type="ECO:0000256" key="3">
    <source>
        <dbReference type="ARBA" id="ARBA00062323"/>
    </source>
</evidence>
<evidence type="ECO:0000313" key="8">
    <source>
        <dbReference type="Proteomes" id="UP000284598"/>
    </source>
</evidence>
<dbReference type="Pfam" id="PF13614">
    <property type="entry name" value="AAA_31"/>
    <property type="match status" value="1"/>
</dbReference>
<feature type="domain" description="AAA" evidence="5">
    <location>
        <begin position="3"/>
        <end position="183"/>
    </location>
</feature>
<dbReference type="InterPro" id="IPR027417">
    <property type="entry name" value="P-loop_NTPase"/>
</dbReference>
<evidence type="ECO:0000259" key="5">
    <source>
        <dbReference type="Pfam" id="PF13614"/>
    </source>
</evidence>
<comment type="catalytic activity">
    <reaction evidence="2">
        <text>ATP + H2O = ADP + phosphate + H(+)</text>
        <dbReference type="Rhea" id="RHEA:13065"/>
        <dbReference type="ChEBI" id="CHEBI:15377"/>
        <dbReference type="ChEBI" id="CHEBI:15378"/>
        <dbReference type="ChEBI" id="CHEBI:30616"/>
        <dbReference type="ChEBI" id="CHEBI:43474"/>
        <dbReference type="ChEBI" id="CHEBI:456216"/>
    </reaction>
</comment>
<accession>A0A413S343</accession>
<dbReference type="EMBL" id="QSFO01000003">
    <property type="protein sequence ID" value="RHA56074.1"/>
    <property type="molecule type" value="Genomic_DNA"/>
</dbReference>
<dbReference type="Proteomes" id="UP000285740">
    <property type="component" value="Unassembled WGS sequence"/>
</dbReference>
<comment type="similarity">
    <text evidence="1">Belongs to the ParA family.</text>
</comment>
<evidence type="ECO:0000313" key="6">
    <source>
        <dbReference type="EMBL" id="RHA56074.1"/>
    </source>
</evidence>
<evidence type="ECO:0000256" key="1">
    <source>
        <dbReference type="ARBA" id="ARBA00006976"/>
    </source>
</evidence>
<dbReference type="InterPro" id="IPR050678">
    <property type="entry name" value="DNA_Partitioning_ATPase"/>
</dbReference>
<dbReference type="Proteomes" id="UP000284598">
    <property type="component" value="Unassembled WGS sequence"/>
</dbReference>
<comment type="caution">
    <text evidence="6">The sequence shown here is derived from an EMBL/GenBank/DDBJ whole genome shotgun (WGS) entry which is preliminary data.</text>
</comment>
<dbReference type="EMBL" id="QSFV01000001">
    <property type="protein sequence ID" value="RHA82091.1"/>
    <property type="molecule type" value="Genomic_DNA"/>
</dbReference>
<gene>
    <name evidence="7" type="ORF">DW918_00695</name>
    <name evidence="6" type="ORF">DW929_03030</name>
</gene>
<proteinExistence type="inferred from homology"/>
<dbReference type="PANTHER" id="PTHR13696">
    <property type="entry name" value="P-LOOP CONTAINING NUCLEOSIDE TRIPHOSPHATE HYDROLASE"/>
    <property type="match status" value="1"/>
</dbReference>
<dbReference type="Gene3D" id="3.40.50.300">
    <property type="entry name" value="P-loop containing nucleotide triphosphate hydrolases"/>
    <property type="match status" value="1"/>
</dbReference>
<dbReference type="PANTHER" id="PTHR13696:SF99">
    <property type="entry name" value="COBYRINIC ACID AC-DIAMIDE SYNTHASE"/>
    <property type="match status" value="1"/>
</dbReference>
<comment type="subunit">
    <text evidence="3">Dimerizes in the presence of ATP but not ADP; ATP-binding is required for double-stranded (ds)DNA-binding. Interacts with DnaA.</text>
</comment>
<dbReference type="RefSeq" id="WP_118024865.1">
    <property type="nucleotide sequence ID" value="NZ_QSFO01000003.1"/>
</dbReference>